<dbReference type="STRING" id="68214.AVL59_11560"/>
<dbReference type="Proteomes" id="UP001519309">
    <property type="component" value="Unassembled WGS sequence"/>
</dbReference>
<dbReference type="Pfam" id="PF00486">
    <property type="entry name" value="Trans_reg_C"/>
    <property type="match status" value="1"/>
</dbReference>
<dbReference type="OrthoDB" id="7628974at2"/>
<dbReference type="Gene3D" id="3.40.50.300">
    <property type="entry name" value="P-loop containing nucleotide triphosphate hydrolases"/>
    <property type="match status" value="1"/>
</dbReference>
<dbReference type="Pfam" id="PF03704">
    <property type="entry name" value="BTAD"/>
    <property type="match status" value="1"/>
</dbReference>
<dbReference type="Gene3D" id="1.10.10.10">
    <property type="entry name" value="Winged helix-like DNA-binding domain superfamily/Winged helix DNA-binding domain"/>
    <property type="match status" value="2"/>
</dbReference>
<accession>A0A1B1AUF3</accession>
<dbReference type="EMBL" id="JAGGLP010000002">
    <property type="protein sequence ID" value="MBP2048195.1"/>
    <property type="molecule type" value="Genomic_DNA"/>
</dbReference>
<proteinExistence type="inferred from homology"/>
<dbReference type="AlphaFoldDB" id="A0A1B1AUF3"/>
<evidence type="ECO:0000256" key="7">
    <source>
        <dbReference type="SAM" id="MobiDB-lite"/>
    </source>
</evidence>
<reference evidence="10 12" key="2">
    <citation type="submission" date="2021-03" db="EMBL/GenBank/DDBJ databases">
        <title>Genomic Encyclopedia of Type Strains, Phase IV (KMG-IV): sequencing the most valuable type-strain genomes for metagenomic binning, comparative biology and taxonomic classification.</title>
        <authorList>
            <person name="Goeker M."/>
        </authorList>
    </citation>
    <scope>NUCLEOTIDE SEQUENCE [LARGE SCALE GENOMIC DNA]</scope>
    <source>
        <strain evidence="10 12">DSM 40499</strain>
    </source>
</reference>
<dbReference type="InterPro" id="IPR036388">
    <property type="entry name" value="WH-like_DNA-bd_sf"/>
</dbReference>
<dbReference type="SMART" id="SM00862">
    <property type="entry name" value="Trans_reg_C"/>
    <property type="match status" value="1"/>
</dbReference>
<dbReference type="CDD" id="cd15831">
    <property type="entry name" value="BTAD"/>
    <property type="match status" value="1"/>
</dbReference>
<dbReference type="GO" id="GO:0003677">
    <property type="term" value="F:DNA binding"/>
    <property type="evidence" value="ECO:0007669"/>
    <property type="project" value="UniProtKB-UniRule"/>
</dbReference>
<dbReference type="InterPro" id="IPR051677">
    <property type="entry name" value="AfsR-DnrI-RedD_regulator"/>
</dbReference>
<dbReference type="InterPro" id="IPR016032">
    <property type="entry name" value="Sig_transdc_resp-reg_C-effctor"/>
</dbReference>
<sequence>MHKIGVRLLGSLEVTYGALRLTVPAGRPQALLATLSVRHGELVTVDEIAARLWDDDPPGAARTTVRGHVKRLRKVLDSAQPGADSVIDGGRGGYRLSAGRTEVDVTEFRRLMREATGPGLPAGPEAEVLDRALALWRGPVLAGIDAPALQRDEVPPLEELRLRAVHRRVAIGIDEEDPGDHIPLLRRTLARDPLQERFWAQLILALYRSGRPAEALREYDRCRRLLGDRLGVDPGPELAGLHQKILTGSPDLAAPPRRVRRTASVRTTPVAAPVAASPGGCPVPRQLPSCDTHFVGRDAELGALDDVLLPQGGPHAADAGRVLLLDGPAGVGKTALAVHWANRRRDRFPDGQLYLDLDGFSTGRPMHPDDALQALLMGLGAAADRLPSRTWERGALLRTALADRRVLLVLDNVRSPEQVRPLLPGAAGTALITSRSRLRSLVVRGGAHRLTLDPLGPSAATALLGELLADGLGGRGGPVAPEVLRELGELCGGLPLALRILAEQGRHRPDVTLPRLAARLRGGRGAQDVFRLGEDSTDLRTVMSWSLRDLTEGAARLHEALEVRASGATTSVGPADAAAVLGVPRHTAARLLDELVQVHLLEHQDDDRYRLRGPFPSVSEHDDARHSVGAAT</sequence>
<evidence type="ECO:0000256" key="2">
    <source>
        <dbReference type="ARBA" id="ARBA00023012"/>
    </source>
</evidence>
<keyword evidence="12" id="KW-1185">Reference proteome</keyword>
<feature type="DNA-binding region" description="OmpR/PhoB-type" evidence="6">
    <location>
        <begin position="1"/>
        <end position="98"/>
    </location>
</feature>
<dbReference type="RefSeq" id="WP_067302426.1">
    <property type="nucleotide sequence ID" value="NZ_CP016279.1"/>
</dbReference>
<evidence type="ECO:0000256" key="3">
    <source>
        <dbReference type="ARBA" id="ARBA00023015"/>
    </source>
</evidence>
<dbReference type="InterPro" id="IPR005158">
    <property type="entry name" value="BTAD"/>
</dbReference>
<keyword evidence="3" id="KW-0805">Transcription regulation</keyword>
<comment type="similarity">
    <text evidence="1">Belongs to the AfsR/DnrI/RedD regulatory family.</text>
</comment>
<dbReference type="PANTHER" id="PTHR35807:SF1">
    <property type="entry name" value="TRANSCRIPTIONAL REGULATOR REDD"/>
    <property type="match status" value="1"/>
</dbReference>
<dbReference type="PRINTS" id="PR00364">
    <property type="entry name" value="DISEASERSIST"/>
</dbReference>
<dbReference type="SMART" id="SM01043">
    <property type="entry name" value="BTAD"/>
    <property type="match status" value="1"/>
</dbReference>
<dbReference type="GO" id="GO:0006355">
    <property type="term" value="P:regulation of DNA-templated transcription"/>
    <property type="evidence" value="ECO:0007669"/>
    <property type="project" value="InterPro"/>
</dbReference>
<evidence type="ECO:0000256" key="4">
    <source>
        <dbReference type="ARBA" id="ARBA00023125"/>
    </source>
</evidence>
<evidence type="ECO:0000256" key="1">
    <source>
        <dbReference type="ARBA" id="ARBA00005820"/>
    </source>
</evidence>
<dbReference type="GO" id="GO:0000160">
    <property type="term" value="P:phosphorelay signal transduction system"/>
    <property type="evidence" value="ECO:0007669"/>
    <property type="project" value="UniProtKB-KW"/>
</dbReference>
<dbReference type="SUPFAM" id="SSF46894">
    <property type="entry name" value="C-terminal effector domain of the bipartite response regulators"/>
    <property type="match status" value="1"/>
</dbReference>
<organism evidence="9 11">
    <name type="scientific">Streptomyces griseochromogenes</name>
    <dbReference type="NCBI Taxonomy" id="68214"/>
    <lineage>
        <taxon>Bacteria</taxon>
        <taxon>Bacillati</taxon>
        <taxon>Actinomycetota</taxon>
        <taxon>Actinomycetes</taxon>
        <taxon>Kitasatosporales</taxon>
        <taxon>Streptomycetaceae</taxon>
        <taxon>Streptomyces</taxon>
    </lineage>
</organism>
<dbReference type="PANTHER" id="PTHR35807">
    <property type="entry name" value="TRANSCRIPTIONAL REGULATOR REDD-RELATED"/>
    <property type="match status" value="1"/>
</dbReference>
<evidence type="ECO:0000259" key="8">
    <source>
        <dbReference type="PROSITE" id="PS51755"/>
    </source>
</evidence>
<evidence type="ECO:0000256" key="5">
    <source>
        <dbReference type="ARBA" id="ARBA00023163"/>
    </source>
</evidence>
<evidence type="ECO:0000313" key="10">
    <source>
        <dbReference type="EMBL" id="MBP2048195.1"/>
    </source>
</evidence>
<dbReference type="InterPro" id="IPR001867">
    <property type="entry name" value="OmpR/PhoB-type_DNA-bd"/>
</dbReference>
<feature type="domain" description="OmpR/PhoB-type" evidence="8">
    <location>
        <begin position="1"/>
        <end position="98"/>
    </location>
</feature>
<dbReference type="SUPFAM" id="SSF48452">
    <property type="entry name" value="TPR-like"/>
    <property type="match status" value="1"/>
</dbReference>
<dbReference type="EMBL" id="CP016279">
    <property type="protein sequence ID" value="ANP50165.1"/>
    <property type="molecule type" value="Genomic_DNA"/>
</dbReference>
<dbReference type="Proteomes" id="UP000092659">
    <property type="component" value="Chromosome"/>
</dbReference>
<keyword evidence="4 6" id="KW-0238">DNA-binding</keyword>
<dbReference type="SUPFAM" id="SSF52540">
    <property type="entry name" value="P-loop containing nucleoside triphosphate hydrolases"/>
    <property type="match status" value="1"/>
</dbReference>
<dbReference type="GO" id="GO:0043531">
    <property type="term" value="F:ADP binding"/>
    <property type="evidence" value="ECO:0007669"/>
    <property type="project" value="InterPro"/>
</dbReference>
<reference evidence="9 11" key="1">
    <citation type="submission" date="2016-06" db="EMBL/GenBank/DDBJ databases">
        <title>Complete genome sequence of Streptomyces griseochromogenes ATCC 14511, the Blasticidin S producer.</title>
        <authorList>
            <person name="Wu L."/>
        </authorList>
    </citation>
    <scope>NUCLEOTIDE SEQUENCE [LARGE SCALE GENOMIC DNA]</scope>
    <source>
        <strain evidence="9 11">ATCC 14511</strain>
    </source>
</reference>
<gene>
    <name evidence="9" type="ORF">AVL59_11560</name>
    <name evidence="10" type="ORF">J2Z21_001119</name>
</gene>
<evidence type="ECO:0000256" key="6">
    <source>
        <dbReference type="PROSITE-ProRule" id="PRU01091"/>
    </source>
</evidence>
<name>A0A1B1AUF3_9ACTN</name>
<dbReference type="KEGG" id="sgs:AVL59_11560"/>
<dbReference type="InterPro" id="IPR027417">
    <property type="entry name" value="P-loop_NTPase"/>
</dbReference>
<evidence type="ECO:0000313" key="12">
    <source>
        <dbReference type="Proteomes" id="UP001519309"/>
    </source>
</evidence>
<keyword evidence="5" id="KW-0804">Transcription</keyword>
<evidence type="ECO:0000313" key="11">
    <source>
        <dbReference type="Proteomes" id="UP000092659"/>
    </source>
</evidence>
<keyword evidence="2" id="KW-0902">Two-component regulatory system</keyword>
<dbReference type="Gene3D" id="1.25.40.10">
    <property type="entry name" value="Tetratricopeptide repeat domain"/>
    <property type="match status" value="1"/>
</dbReference>
<dbReference type="PROSITE" id="PS51755">
    <property type="entry name" value="OMPR_PHOB"/>
    <property type="match status" value="1"/>
</dbReference>
<evidence type="ECO:0000313" key="9">
    <source>
        <dbReference type="EMBL" id="ANP50165.1"/>
    </source>
</evidence>
<feature type="region of interest" description="Disordered" evidence="7">
    <location>
        <begin position="612"/>
        <end position="632"/>
    </location>
</feature>
<protein>
    <submittedName>
        <fullName evidence="10">DNA-binding SARP family transcriptional activator</fullName>
    </submittedName>
</protein>
<dbReference type="InterPro" id="IPR011990">
    <property type="entry name" value="TPR-like_helical_dom_sf"/>
</dbReference>